<dbReference type="AlphaFoldDB" id="A0A840KAI2"/>
<protein>
    <submittedName>
        <fullName evidence="1">Uncharacterized protein</fullName>
    </submittedName>
</protein>
<dbReference type="Proteomes" id="UP000592180">
    <property type="component" value="Unassembled WGS sequence"/>
</dbReference>
<accession>A0A840KAI2</accession>
<organism evidence="1 2">
    <name type="scientific">Chryseobacterium defluvii</name>
    <dbReference type="NCBI Taxonomy" id="160396"/>
    <lineage>
        <taxon>Bacteria</taxon>
        <taxon>Pseudomonadati</taxon>
        <taxon>Bacteroidota</taxon>
        <taxon>Flavobacteriia</taxon>
        <taxon>Flavobacteriales</taxon>
        <taxon>Weeksellaceae</taxon>
        <taxon>Chryseobacterium group</taxon>
        <taxon>Chryseobacterium</taxon>
    </lineage>
</organism>
<comment type="caution">
    <text evidence="1">The sequence shown here is derived from an EMBL/GenBank/DDBJ whole genome shotgun (WGS) entry which is preliminary data.</text>
</comment>
<gene>
    <name evidence="1" type="ORF">HNP38_001737</name>
</gene>
<sequence>MRFFALPRMTKAGVVYKKLPQILQITQMIVFKISGVTYKICGRSIIIKSYLLI</sequence>
<evidence type="ECO:0000313" key="2">
    <source>
        <dbReference type="Proteomes" id="UP000592180"/>
    </source>
</evidence>
<proteinExistence type="predicted"/>
<reference evidence="1 2" key="1">
    <citation type="submission" date="2020-08" db="EMBL/GenBank/DDBJ databases">
        <title>Functional genomics of gut bacteria from endangered species of beetles.</title>
        <authorList>
            <person name="Carlos-Shanley C."/>
        </authorList>
    </citation>
    <scope>NUCLEOTIDE SEQUENCE [LARGE SCALE GENOMIC DNA]</scope>
    <source>
        <strain evidence="1 2">S00151</strain>
    </source>
</reference>
<keyword evidence="2" id="KW-1185">Reference proteome</keyword>
<evidence type="ECO:0000313" key="1">
    <source>
        <dbReference type="EMBL" id="MBB4806441.1"/>
    </source>
</evidence>
<name>A0A840KAI2_9FLAO</name>
<dbReference type="EMBL" id="JACHLE010000002">
    <property type="protein sequence ID" value="MBB4806441.1"/>
    <property type="molecule type" value="Genomic_DNA"/>
</dbReference>